<reference evidence="2" key="1">
    <citation type="journal article" date="2013" name="J. Virol.">
        <title>Sequencing, annotation, and characterization of the influenza ferret infectome.</title>
        <authorList>
            <person name="Leon A.J."/>
            <person name="Banner D."/>
            <person name="Xu L."/>
            <person name="Ran L."/>
            <person name="Peng Z."/>
            <person name="Yi K."/>
            <person name="Chen C."/>
            <person name="Xu F."/>
            <person name="Huang J."/>
            <person name="Zhao Z."/>
            <person name="Lin Z."/>
            <person name="Huang S.H."/>
            <person name="Fang Y."/>
            <person name="Kelvin A.A."/>
            <person name="Ross T.M."/>
            <person name="Farooqui A."/>
            <person name="Kelvin D.J."/>
        </authorList>
    </citation>
    <scope>NUCLEOTIDE SEQUENCE</scope>
    <source>
        <tissue evidence="2">Lungs</tissue>
    </source>
</reference>
<name>M1EC96_MUSPF</name>
<organism evidence="2">
    <name type="scientific">Mustela putorius furo</name>
    <name type="common">European domestic ferret</name>
    <name type="synonym">Mustela furo</name>
    <dbReference type="NCBI Taxonomy" id="9669"/>
    <lineage>
        <taxon>Eukaryota</taxon>
        <taxon>Metazoa</taxon>
        <taxon>Chordata</taxon>
        <taxon>Craniata</taxon>
        <taxon>Vertebrata</taxon>
        <taxon>Euteleostomi</taxon>
        <taxon>Mammalia</taxon>
        <taxon>Eutheria</taxon>
        <taxon>Laurasiatheria</taxon>
        <taxon>Carnivora</taxon>
        <taxon>Caniformia</taxon>
        <taxon>Musteloidea</taxon>
        <taxon>Mustelidae</taxon>
        <taxon>Mustelinae</taxon>
        <taxon>Mustela</taxon>
    </lineage>
</organism>
<accession>M1EC96</accession>
<feature type="region of interest" description="Disordered" evidence="1">
    <location>
        <begin position="1"/>
        <end position="49"/>
    </location>
</feature>
<sequence>APAGPEFGAREEGHGAEARAAEAEGAWRGGARAKPQGRAQWAPHGGPPLQARQQRLQDLEQTLVHYPEQ</sequence>
<feature type="compositionally biased region" description="Basic and acidic residues" evidence="1">
    <location>
        <begin position="8"/>
        <end position="22"/>
    </location>
</feature>
<proteinExistence type="evidence at transcript level"/>
<dbReference type="AlphaFoldDB" id="M1EC96"/>
<protein>
    <submittedName>
        <fullName evidence="2">ArfGAP with coiled-coil, ankyrin repeat and PH domains 1</fullName>
    </submittedName>
</protein>
<feature type="non-terminal residue" evidence="2">
    <location>
        <position position="69"/>
    </location>
</feature>
<feature type="compositionally biased region" description="Low complexity" evidence="1">
    <location>
        <begin position="23"/>
        <end position="33"/>
    </location>
</feature>
<dbReference type="EMBL" id="JP004999">
    <property type="protein sequence ID" value="AER93596.1"/>
    <property type="molecule type" value="mRNA"/>
</dbReference>
<evidence type="ECO:0000256" key="1">
    <source>
        <dbReference type="SAM" id="MobiDB-lite"/>
    </source>
</evidence>
<evidence type="ECO:0000313" key="2">
    <source>
        <dbReference type="EMBL" id="AER93596.1"/>
    </source>
</evidence>
<feature type="non-terminal residue" evidence="2">
    <location>
        <position position="1"/>
    </location>
</feature>